<dbReference type="PRINTS" id="PR00469">
    <property type="entry name" value="PNDRDTASEII"/>
</dbReference>
<dbReference type="EC" id="1.6.99.3" evidence="12"/>
<dbReference type="GO" id="GO:0016668">
    <property type="term" value="F:oxidoreductase activity, acting on a sulfur group of donors, NAD(P) as acceptor"/>
    <property type="evidence" value="ECO:0007669"/>
    <property type="project" value="UniProtKB-ARBA"/>
</dbReference>
<comment type="caution">
    <text evidence="12">The sequence shown here is derived from an EMBL/GenBank/DDBJ whole genome shotgun (WGS) entry which is preliminary data.</text>
</comment>
<name>A0A644VBZ9_9ZZZZ</name>
<feature type="domain" description="Thioredoxin-like fold" evidence="11">
    <location>
        <begin position="124"/>
        <end position="193"/>
    </location>
</feature>
<dbReference type="Gene3D" id="3.50.50.60">
    <property type="entry name" value="FAD/NAD(P)-binding domain"/>
    <property type="match status" value="2"/>
</dbReference>
<dbReference type="CDD" id="cd02974">
    <property type="entry name" value="AhpF_NTD_N"/>
    <property type="match status" value="1"/>
</dbReference>
<dbReference type="InterPro" id="IPR036249">
    <property type="entry name" value="Thioredoxin-like_sf"/>
</dbReference>
<dbReference type="PROSITE" id="PS00573">
    <property type="entry name" value="PYRIDINE_REDOX_2"/>
    <property type="match status" value="1"/>
</dbReference>
<keyword evidence="5" id="KW-0274">FAD</keyword>
<feature type="domain" description="FAD/NAD(P)-binding" evidence="10">
    <location>
        <begin position="209"/>
        <end position="489"/>
    </location>
</feature>
<protein>
    <submittedName>
        <fullName evidence="12">NADH dehydrogenase</fullName>
        <ecNumber evidence="12">1.6.99.3</ecNumber>
    </submittedName>
</protein>
<dbReference type="InterPro" id="IPR008255">
    <property type="entry name" value="Pyr_nucl-diS_OxRdtase_2_AS"/>
</dbReference>
<dbReference type="InterPro" id="IPR050097">
    <property type="entry name" value="Ferredoxin-NADP_redctase_2"/>
</dbReference>
<keyword evidence="7" id="KW-0520">NAD</keyword>
<dbReference type="InterPro" id="IPR036188">
    <property type="entry name" value="FAD/NAD-bd_sf"/>
</dbReference>
<keyword evidence="8" id="KW-1015">Disulfide bond</keyword>
<reference evidence="12" key="1">
    <citation type="submission" date="2019-08" db="EMBL/GenBank/DDBJ databases">
        <authorList>
            <person name="Kucharzyk K."/>
            <person name="Murdoch R.W."/>
            <person name="Higgins S."/>
            <person name="Loffler F."/>
        </authorList>
    </citation>
    <scope>NUCLEOTIDE SEQUENCE</scope>
</reference>
<dbReference type="GO" id="GO:0051287">
    <property type="term" value="F:NAD binding"/>
    <property type="evidence" value="ECO:0007669"/>
    <property type="project" value="InterPro"/>
</dbReference>
<comment type="subunit">
    <text evidence="3">Homodimer.</text>
</comment>
<dbReference type="InterPro" id="IPR012336">
    <property type="entry name" value="Thioredoxin-like_fold"/>
</dbReference>
<dbReference type="EMBL" id="VSSQ01000267">
    <property type="protein sequence ID" value="MPL88874.1"/>
    <property type="molecule type" value="Genomic_DNA"/>
</dbReference>
<sequence length="509" mass="55539">MLLDNDVREKLSQYLQLMEKDILIKVNDADNPPSTQMSDFIKELAGLSAKIHVETASLPRVPSFSINKVNQDVGIYFAGIPLGHEFTSLILALLQVSGYPPKIDEALIEQIKNIKVPLHFETYVSLTCHNCPEVVQALNIMSLLNPNITHTMIDGALFKEEIDSKNILAVPSVYLNGKPFSSGRMELEEILLKLDIKPILPKLDGKEPYDVFVIGGGPAGTSAAIYAARKGLRTALLAEELGGQINNTFGIENFISIKYTEGPTLAANIEEHLRSYAVDVIKMQKVKTLRKDSMVEIVLETGTILHSKTVIIATGARWRNINVPGEAEYKNKGVAYCPHCDGPLFKGKTVAVIGGGNSGVEAALDLAGLAKQVILLQNFNKLNADEILQKRVYSKENIKVITNAKTTEILGNEKVHGLTYLDSLTGNDVTIDVDGIFIQIGLLPNTEWLKNTLSLNSFGEIIVDKYGKTNIPGVFAAGDCTDCPYKQIIISMGAGANAALSAFDYLLRN</sequence>
<dbReference type="PANTHER" id="PTHR48105">
    <property type="entry name" value="THIOREDOXIN REDUCTASE 1-RELATED-RELATED"/>
    <property type="match status" value="1"/>
</dbReference>
<gene>
    <name evidence="12" type="primary">ahpF_5</name>
    <name evidence="12" type="ORF">SDC9_34903</name>
</gene>
<evidence type="ECO:0000259" key="10">
    <source>
        <dbReference type="Pfam" id="PF07992"/>
    </source>
</evidence>
<evidence type="ECO:0000256" key="9">
    <source>
        <dbReference type="ARBA" id="ARBA00023284"/>
    </source>
</evidence>
<dbReference type="InterPro" id="IPR044141">
    <property type="entry name" value="AhpF_NTD_C"/>
</dbReference>
<dbReference type="PROSITE" id="PS51354">
    <property type="entry name" value="GLUTAREDOXIN_2"/>
    <property type="match status" value="1"/>
</dbReference>
<dbReference type="Gene3D" id="3.40.30.80">
    <property type="match status" value="1"/>
</dbReference>
<evidence type="ECO:0000256" key="2">
    <source>
        <dbReference type="ARBA" id="ARBA00009333"/>
    </source>
</evidence>
<dbReference type="GO" id="GO:0000302">
    <property type="term" value="P:response to reactive oxygen species"/>
    <property type="evidence" value="ECO:0007669"/>
    <property type="project" value="InterPro"/>
</dbReference>
<keyword evidence="9" id="KW-0676">Redox-active center</keyword>
<accession>A0A644VBZ9</accession>
<organism evidence="12">
    <name type="scientific">bioreactor metagenome</name>
    <dbReference type="NCBI Taxonomy" id="1076179"/>
    <lineage>
        <taxon>unclassified sequences</taxon>
        <taxon>metagenomes</taxon>
        <taxon>ecological metagenomes</taxon>
    </lineage>
</organism>
<dbReference type="GO" id="GO:0102039">
    <property type="term" value="F:NADH-dependent peroxiredoxin activity"/>
    <property type="evidence" value="ECO:0007669"/>
    <property type="project" value="InterPro"/>
</dbReference>
<dbReference type="Pfam" id="PF07992">
    <property type="entry name" value="Pyr_redox_2"/>
    <property type="match status" value="1"/>
</dbReference>
<evidence type="ECO:0000256" key="7">
    <source>
        <dbReference type="ARBA" id="ARBA00023027"/>
    </source>
</evidence>
<evidence type="ECO:0000256" key="8">
    <source>
        <dbReference type="ARBA" id="ARBA00023157"/>
    </source>
</evidence>
<evidence type="ECO:0000259" key="11">
    <source>
        <dbReference type="Pfam" id="PF13192"/>
    </source>
</evidence>
<keyword evidence="4" id="KW-0285">Flavoprotein</keyword>
<dbReference type="AlphaFoldDB" id="A0A644VBZ9"/>
<evidence type="ECO:0000256" key="5">
    <source>
        <dbReference type="ARBA" id="ARBA00022827"/>
    </source>
</evidence>
<evidence type="ECO:0000256" key="6">
    <source>
        <dbReference type="ARBA" id="ARBA00023002"/>
    </source>
</evidence>
<comment type="similarity">
    <text evidence="2">Belongs to the class-II pyridine nucleotide-disulfide oxidoreductase family.</text>
</comment>
<dbReference type="CDD" id="cd03026">
    <property type="entry name" value="AhpF_NTD_C"/>
    <property type="match status" value="1"/>
</dbReference>
<dbReference type="PRINTS" id="PR00368">
    <property type="entry name" value="FADPNR"/>
</dbReference>
<dbReference type="InterPro" id="IPR023753">
    <property type="entry name" value="FAD/NAD-binding_dom"/>
</dbReference>
<dbReference type="Pfam" id="PF13192">
    <property type="entry name" value="Thioredoxin_3"/>
    <property type="match status" value="1"/>
</dbReference>
<dbReference type="SUPFAM" id="SSF52833">
    <property type="entry name" value="Thioredoxin-like"/>
    <property type="match status" value="2"/>
</dbReference>
<keyword evidence="6 12" id="KW-0560">Oxidoreductase</keyword>
<proteinExistence type="inferred from homology"/>
<dbReference type="GO" id="GO:0050660">
    <property type="term" value="F:flavin adenine dinucleotide binding"/>
    <property type="evidence" value="ECO:0007669"/>
    <property type="project" value="InterPro"/>
</dbReference>
<dbReference type="SUPFAM" id="SSF51905">
    <property type="entry name" value="FAD/NAD(P)-binding domain"/>
    <property type="match status" value="1"/>
</dbReference>
<dbReference type="PIRSF" id="PIRSF000238">
    <property type="entry name" value="AhpF"/>
    <property type="match status" value="1"/>
</dbReference>
<evidence type="ECO:0000256" key="1">
    <source>
        <dbReference type="ARBA" id="ARBA00001974"/>
    </source>
</evidence>
<dbReference type="InterPro" id="IPR044142">
    <property type="entry name" value="AhpF_NTD_N"/>
</dbReference>
<evidence type="ECO:0000256" key="4">
    <source>
        <dbReference type="ARBA" id="ARBA00022630"/>
    </source>
</evidence>
<dbReference type="NCBIfam" id="TIGR03140">
    <property type="entry name" value="AhpF"/>
    <property type="match status" value="1"/>
</dbReference>
<dbReference type="InterPro" id="IPR012081">
    <property type="entry name" value="Alkyl_hydroperoxide_Rdtase_suF"/>
</dbReference>
<comment type="cofactor">
    <cofactor evidence="1">
        <name>FAD</name>
        <dbReference type="ChEBI" id="CHEBI:57692"/>
    </cofactor>
</comment>
<evidence type="ECO:0000256" key="3">
    <source>
        <dbReference type="ARBA" id="ARBA00011738"/>
    </source>
</evidence>
<evidence type="ECO:0000313" key="12">
    <source>
        <dbReference type="EMBL" id="MPL88874.1"/>
    </source>
</evidence>